<feature type="transmembrane region" description="Helical" evidence="1">
    <location>
        <begin position="49"/>
        <end position="67"/>
    </location>
</feature>
<reference evidence="3" key="1">
    <citation type="journal article" date="2019" name="Int. J. Syst. Evol. Microbiol.">
        <title>The Global Catalogue of Microorganisms (GCM) 10K type strain sequencing project: providing services to taxonomists for standard genome sequencing and annotation.</title>
        <authorList>
            <consortium name="The Broad Institute Genomics Platform"/>
            <consortium name="The Broad Institute Genome Sequencing Center for Infectious Disease"/>
            <person name="Wu L."/>
            <person name="Ma J."/>
        </authorList>
    </citation>
    <scope>NUCLEOTIDE SEQUENCE [LARGE SCALE GENOMIC DNA]</scope>
    <source>
        <strain evidence="3">CGMCC 4.7319</strain>
    </source>
</reference>
<gene>
    <name evidence="2" type="ORF">GCM10011609_44070</name>
</gene>
<dbReference type="EMBL" id="BMNC01000006">
    <property type="protein sequence ID" value="GGN00753.1"/>
    <property type="molecule type" value="Genomic_DNA"/>
</dbReference>
<evidence type="ECO:0000313" key="3">
    <source>
        <dbReference type="Proteomes" id="UP000597656"/>
    </source>
</evidence>
<name>A0ABQ2I7H2_9PSEU</name>
<keyword evidence="1" id="KW-0472">Membrane</keyword>
<evidence type="ECO:0000313" key="2">
    <source>
        <dbReference type="EMBL" id="GGN00753.1"/>
    </source>
</evidence>
<keyword evidence="3" id="KW-1185">Reference proteome</keyword>
<protein>
    <recommendedName>
        <fullName evidence="4">ABC3 transporter permease protein domain-containing protein</fullName>
    </recommendedName>
</protein>
<evidence type="ECO:0008006" key="4">
    <source>
        <dbReference type="Google" id="ProtNLM"/>
    </source>
</evidence>
<sequence length="77" mass="7934">MIAGLGGLLGTAAGTAAALALLTALNTGYATTWPQPELNPLTIPWPNTAIPLLAIPAVAMLGAALFTRSRLPIERRE</sequence>
<evidence type="ECO:0000256" key="1">
    <source>
        <dbReference type="SAM" id="Phobius"/>
    </source>
</evidence>
<proteinExistence type="predicted"/>
<keyword evidence="1" id="KW-1133">Transmembrane helix</keyword>
<organism evidence="2 3">
    <name type="scientific">Lentzea pudingi</name>
    <dbReference type="NCBI Taxonomy" id="1789439"/>
    <lineage>
        <taxon>Bacteria</taxon>
        <taxon>Bacillati</taxon>
        <taxon>Actinomycetota</taxon>
        <taxon>Actinomycetes</taxon>
        <taxon>Pseudonocardiales</taxon>
        <taxon>Pseudonocardiaceae</taxon>
        <taxon>Lentzea</taxon>
    </lineage>
</organism>
<dbReference type="Proteomes" id="UP000597656">
    <property type="component" value="Unassembled WGS sequence"/>
</dbReference>
<comment type="caution">
    <text evidence="2">The sequence shown here is derived from an EMBL/GenBank/DDBJ whole genome shotgun (WGS) entry which is preliminary data.</text>
</comment>
<keyword evidence="1" id="KW-0812">Transmembrane</keyword>
<accession>A0ABQ2I7H2</accession>